<proteinExistence type="predicted"/>
<sequence length="38" mass="4386">MKLPSKSLLRSGCPQKQRRTQREGPEPGELSLLEQRNH</sequence>
<evidence type="ECO:0000313" key="3">
    <source>
        <dbReference type="Proteomes" id="UP000028582"/>
    </source>
</evidence>
<comment type="caution">
    <text evidence="2">The sequence shown here is derived from an EMBL/GenBank/DDBJ whole genome shotgun (WGS) entry which is preliminary data.</text>
</comment>
<evidence type="ECO:0000313" key="2">
    <source>
        <dbReference type="EMBL" id="ETO78387.1"/>
    </source>
</evidence>
<evidence type="ECO:0000256" key="1">
    <source>
        <dbReference type="SAM" id="MobiDB-lite"/>
    </source>
</evidence>
<dbReference type="Proteomes" id="UP000028582">
    <property type="component" value="Unassembled WGS sequence"/>
</dbReference>
<organism evidence="2 3">
    <name type="scientific">Phytophthora nicotianae P1976</name>
    <dbReference type="NCBI Taxonomy" id="1317066"/>
    <lineage>
        <taxon>Eukaryota</taxon>
        <taxon>Sar</taxon>
        <taxon>Stramenopiles</taxon>
        <taxon>Oomycota</taxon>
        <taxon>Peronosporomycetes</taxon>
        <taxon>Peronosporales</taxon>
        <taxon>Peronosporaceae</taxon>
        <taxon>Phytophthora</taxon>
    </lineage>
</organism>
<reference evidence="2 3" key="1">
    <citation type="submission" date="2013-11" db="EMBL/GenBank/DDBJ databases">
        <title>The Genome Sequence of Phytophthora parasitica P1976.</title>
        <authorList>
            <consortium name="The Broad Institute Genomics Platform"/>
            <person name="Russ C."/>
            <person name="Tyler B."/>
            <person name="Panabieres F."/>
            <person name="Shan W."/>
            <person name="Tripathy S."/>
            <person name="Grunwald N."/>
            <person name="Machado M."/>
            <person name="Johnson C.S."/>
            <person name="Walker B."/>
            <person name="Young S."/>
            <person name="Zeng Q."/>
            <person name="Gargeya S."/>
            <person name="Fitzgerald M."/>
            <person name="Haas B."/>
            <person name="Abouelleil A."/>
            <person name="Allen A.W."/>
            <person name="Alvarado L."/>
            <person name="Arachchi H.M."/>
            <person name="Berlin A.M."/>
            <person name="Chapman S.B."/>
            <person name="Gainer-Dewar J."/>
            <person name="Goldberg J."/>
            <person name="Griggs A."/>
            <person name="Gujja S."/>
            <person name="Hansen M."/>
            <person name="Howarth C."/>
            <person name="Imamovic A."/>
            <person name="Ireland A."/>
            <person name="Larimer J."/>
            <person name="McCowan C."/>
            <person name="Murphy C."/>
            <person name="Pearson M."/>
            <person name="Poon T.W."/>
            <person name="Priest M."/>
            <person name="Roberts A."/>
            <person name="Saif S."/>
            <person name="Shea T."/>
            <person name="Sisk P."/>
            <person name="Sykes S."/>
            <person name="Wortman J."/>
            <person name="Nusbaum C."/>
            <person name="Birren B."/>
        </authorList>
    </citation>
    <scope>NUCLEOTIDE SEQUENCE [LARGE SCALE GENOMIC DNA]</scope>
    <source>
        <strain evidence="2 3">P1976</strain>
    </source>
</reference>
<dbReference type="AlphaFoldDB" id="A0A081AHM6"/>
<protein>
    <submittedName>
        <fullName evidence="2">Uncharacterized protein</fullName>
    </submittedName>
</protein>
<dbReference type="EMBL" id="ANJA01001211">
    <property type="protein sequence ID" value="ETO78387.1"/>
    <property type="molecule type" value="Genomic_DNA"/>
</dbReference>
<feature type="compositionally biased region" description="Low complexity" evidence="1">
    <location>
        <begin position="27"/>
        <end position="38"/>
    </location>
</feature>
<feature type="region of interest" description="Disordered" evidence="1">
    <location>
        <begin position="1"/>
        <end position="38"/>
    </location>
</feature>
<gene>
    <name evidence="2" type="ORF">F444_06638</name>
</gene>
<name>A0A081AHM6_PHYNI</name>
<accession>A0A081AHM6</accession>